<accession>A0ABU7H0M8</accession>
<evidence type="ECO:0000256" key="2">
    <source>
        <dbReference type="ARBA" id="ARBA00022963"/>
    </source>
</evidence>
<proteinExistence type="predicted"/>
<evidence type="ECO:0000256" key="4">
    <source>
        <dbReference type="PROSITE-ProRule" id="PRU01161"/>
    </source>
</evidence>
<evidence type="ECO:0000256" key="3">
    <source>
        <dbReference type="ARBA" id="ARBA00023098"/>
    </source>
</evidence>
<evidence type="ECO:0000256" key="1">
    <source>
        <dbReference type="ARBA" id="ARBA00022801"/>
    </source>
</evidence>
<organism evidence="6 7">
    <name type="scientific">Pedobacter flavus</name>
    <dbReference type="NCBI Taxonomy" id="3113906"/>
    <lineage>
        <taxon>Bacteria</taxon>
        <taxon>Pseudomonadati</taxon>
        <taxon>Bacteroidota</taxon>
        <taxon>Sphingobacteriia</taxon>
        <taxon>Sphingobacteriales</taxon>
        <taxon>Sphingobacteriaceae</taxon>
        <taxon>Pedobacter</taxon>
    </lineage>
</organism>
<evidence type="ECO:0000313" key="6">
    <source>
        <dbReference type="EMBL" id="MEE1884847.1"/>
    </source>
</evidence>
<dbReference type="PROSITE" id="PS51635">
    <property type="entry name" value="PNPLA"/>
    <property type="match status" value="1"/>
</dbReference>
<gene>
    <name evidence="6" type="ORF">VRU49_05360</name>
</gene>
<dbReference type="EMBL" id="JAZDQU010000001">
    <property type="protein sequence ID" value="MEE1884847.1"/>
    <property type="molecule type" value="Genomic_DNA"/>
</dbReference>
<dbReference type="SUPFAM" id="SSF52151">
    <property type="entry name" value="FabD/lysophospholipase-like"/>
    <property type="match status" value="1"/>
</dbReference>
<dbReference type="InterPro" id="IPR050301">
    <property type="entry name" value="NTE"/>
</dbReference>
<keyword evidence="1 4" id="KW-0378">Hydrolase</keyword>
<feature type="short sequence motif" description="GXGXXG" evidence="4">
    <location>
        <begin position="17"/>
        <end position="22"/>
    </location>
</feature>
<dbReference type="CDD" id="cd07205">
    <property type="entry name" value="Pat_PNPLA6_PNPLA7_NTE1_like"/>
    <property type="match status" value="1"/>
</dbReference>
<feature type="short sequence motif" description="DGA/G" evidence="4">
    <location>
        <begin position="158"/>
        <end position="160"/>
    </location>
</feature>
<feature type="short sequence motif" description="GXSXG" evidence="4">
    <location>
        <begin position="44"/>
        <end position="48"/>
    </location>
</feature>
<dbReference type="PANTHER" id="PTHR14226:SF78">
    <property type="entry name" value="SLR0060 PROTEIN"/>
    <property type="match status" value="1"/>
</dbReference>
<dbReference type="Pfam" id="PF01734">
    <property type="entry name" value="Patatin"/>
    <property type="match status" value="1"/>
</dbReference>
<dbReference type="InterPro" id="IPR016035">
    <property type="entry name" value="Acyl_Trfase/lysoPLipase"/>
</dbReference>
<feature type="domain" description="PNPLA" evidence="5">
    <location>
        <begin position="13"/>
        <end position="171"/>
    </location>
</feature>
<evidence type="ECO:0000313" key="7">
    <source>
        <dbReference type="Proteomes" id="UP001337681"/>
    </source>
</evidence>
<dbReference type="InterPro" id="IPR002641">
    <property type="entry name" value="PNPLA_dom"/>
</dbReference>
<dbReference type="Proteomes" id="UP001337681">
    <property type="component" value="Unassembled WGS sequence"/>
</dbReference>
<feature type="active site" description="Nucleophile" evidence="4">
    <location>
        <position position="46"/>
    </location>
</feature>
<keyword evidence="3 4" id="KW-0443">Lipid metabolism</keyword>
<dbReference type="Gene3D" id="3.40.1090.10">
    <property type="entry name" value="Cytosolic phospholipase A2 catalytic domain"/>
    <property type="match status" value="2"/>
</dbReference>
<protein>
    <submittedName>
        <fullName evidence="6">Patatin-like phospholipase family protein</fullName>
    </submittedName>
</protein>
<name>A0ABU7H0M8_9SPHI</name>
<dbReference type="PANTHER" id="PTHR14226">
    <property type="entry name" value="NEUROPATHY TARGET ESTERASE/SWISS CHEESE D.MELANOGASTER"/>
    <property type="match status" value="1"/>
</dbReference>
<evidence type="ECO:0000259" key="5">
    <source>
        <dbReference type="PROSITE" id="PS51635"/>
    </source>
</evidence>
<feature type="active site" description="Proton acceptor" evidence="4">
    <location>
        <position position="158"/>
    </location>
</feature>
<reference evidence="6 7" key="1">
    <citation type="submission" date="2024-01" db="EMBL/GenBank/DDBJ databases">
        <title>Pedobacter sp. nov., isolated from oil-contaminated soil.</title>
        <authorList>
            <person name="Le N.T.T."/>
        </authorList>
    </citation>
    <scope>NUCLEOTIDE SEQUENCE [LARGE SCALE GENOMIC DNA]</scope>
    <source>
        <strain evidence="6 7">VNH31</strain>
    </source>
</reference>
<keyword evidence="2 4" id="KW-0442">Lipid degradation</keyword>
<dbReference type="RefSeq" id="WP_330145756.1">
    <property type="nucleotide sequence ID" value="NZ_JAZDQU010000001.1"/>
</dbReference>
<comment type="caution">
    <text evidence="6">The sequence shown here is derived from an EMBL/GenBank/DDBJ whole genome shotgun (WGS) entry which is preliminary data.</text>
</comment>
<sequence length="268" mass="29431">MEIKEQKKIKIGIVLSGGGIRGVAHLGVLKAFNNAGIFFDYVSGASAGSIAGAFYAGGIDPEDGLKIFAKTKLWKFIRPALGSLGLINIERTANIFKDYFPEDRIEKLKIPLIITAVNFSAGKIVYFEKGPLIQSVLASSCIPGIFKPININNEMYVDGGVLNNFPVEPLINKCDFIIGSSCNHLNAVEKISGITNLLIRAATMSINHDMEQKATLCDVLIEPKGLGEIHTFDLKKAETVYWLAYEETLKTIQQNEKLQDLIKKLKAE</sequence>
<keyword evidence="7" id="KW-1185">Reference proteome</keyword>